<keyword evidence="2" id="KW-1185">Reference proteome</keyword>
<dbReference type="OrthoDB" id="10655788at2759"/>
<evidence type="ECO:0000313" key="1">
    <source>
        <dbReference type="EMBL" id="EAY12468.1"/>
    </source>
</evidence>
<reference evidence="1" key="2">
    <citation type="journal article" date="2007" name="Science">
        <title>Draft genome sequence of the sexually transmitted pathogen Trichomonas vaginalis.</title>
        <authorList>
            <person name="Carlton J.M."/>
            <person name="Hirt R.P."/>
            <person name="Silva J.C."/>
            <person name="Delcher A.L."/>
            <person name="Schatz M."/>
            <person name="Zhao Q."/>
            <person name="Wortman J.R."/>
            <person name="Bidwell S.L."/>
            <person name="Alsmark U.C.M."/>
            <person name="Besteiro S."/>
            <person name="Sicheritz-Ponten T."/>
            <person name="Noel C.J."/>
            <person name="Dacks J.B."/>
            <person name="Foster P.G."/>
            <person name="Simillion C."/>
            <person name="Van de Peer Y."/>
            <person name="Miranda-Saavedra D."/>
            <person name="Barton G.J."/>
            <person name="Westrop G.D."/>
            <person name="Mueller S."/>
            <person name="Dessi D."/>
            <person name="Fiori P.L."/>
            <person name="Ren Q."/>
            <person name="Paulsen I."/>
            <person name="Zhang H."/>
            <person name="Bastida-Corcuera F.D."/>
            <person name="Simoes-Barbosa A."/>
            <person name="Brown M.T."/>
            <person name="Hayes R.D."/>
            <person name="Mukherjee M."/>
            <person name="Okumura C.Y."/>
            <person name="Schneider R."/>
            <person name="Smith A.J."/>
            <person name="Vanacova S."/>
            <person name="Villalvazo M."/>
            <person name="Haas B.J."/>
            <person name="Pertea M."/>
            <person name="Feldblyum T.V."/>
            <person name="Utterback T.R."/>
            <person name="Shu C.L."/>
            <person name="Osoegawa K."/>
            <person name="de Jong P.J."/>
            <person name="Hrdy I."/>
            <person name="Horvathova L."/>
            <person name="Zubacova Z."/>
            <person name="Dolezal P."/>
            <person name="Malik S.B."/>
            <person name="Logsdon J.M. Jr."/>
            <person name="Henze K."/>
            <person name="Gupta A."/>
            <person name="Wang C.C."/>
            <person name="Dunne R.L."/>
            <person name="Upcroft J.A."/>
            <person name="Upcroft P."/>
            <person name="White O."/>
            <person name="Salzberg S.L."/>
            <person name="Tang P."/>
            <person name="Chiu C.-H."/>
            <person name="Lee Y.-S."/>
            <person name="Embley T.M."/>
            <person name="Coombs G.H."/>
            <person name="Mottram J.C."/>
            <person name="Tachezy J."/>
            <person name="Fraser-Liggett C.M."/>
            <person name="Johnson P.J."/>
        </authorList>
    </citation>
    <scope>NUCLEOTIDE SEQUENCE [LARGE SCALE GENOMIC DNA]</scope>
    <source>
        <strain evidence="1">G3</strain>
    </source>
</reference>
<proteinExistence type="predicted"/>
<dbReference type="Proteomes" id="UP000001542">
    <property type="component" value="Unassembled WGS sequence"/>
</dbReference>
<sequence length="2000" mass="230064">MAKKSEDVSSAVFLNKVDSFSISMTTICKRYLENAPNVDITTPEGEKQFQNFFENFDFKDDGFLRFITSVARFGSSFPTKSYEMFTESFPIITSSLNQMPKLADTNRIAFTERLHNVDWSNPTQKTLIFLLTQLVFSEYLGEMLPYLNSLANDKISYFIRETIQFATTDCITNSALVRKVIARSRIKIMYYITKLSPEYCFDKISAFLSNASMEIKPIYYLMFSSAPIGLVFKPVYMETLVPTLEVIQKATDRFLIYTASKYYMNVVLQILVQNPSMSTSSAFTHIYDDVKKLITVPNQNNELECLFAALTNFIFVDKCRSAETFFQIHVKQCQSSNPAIMRTDKTFIDSLCMKMAVKLKGANYEPPVLLEETHHDLKWSCDVGSTDQFYQDISIWLKQNIFELNNNIDAHAELLKMLYAVNHKAFLEKILPILNRNEYINSIATGLCKSVIYVLSNRPDIHFVDIGEYQVQVHDIIMKKLKMSSQADQNVSFDMNSLTEALQASINDKPIALQKIIETLRETSFPFPLTKRTTKVDNQIAKELQAFDQRSHKSFKTDNVSEIEFPKSLYDRRRIDEELAIHAALYVDLQSDLVTLICHRLFSESVYTTVLTIRALQAAIHLNKRLSETIFNMFAKMFLKTKLTFTSMVTIIVAMINLIETAKYEEATYSQYCINSINFIIGMGLCVPHPQLRERLFKVAKVLNQTKTINLSIVEFILNNEEEISSRAISNALSFTSALSNINKSMLPKINFRSVLESNYSSLYLFYLSSLGFHLSKGSFANEHEDIVVNLMEFLMGMFCRQSKNQEDFMFIYNSSSLLFAISDVYGKKSDVIQYFAKHRIQSYWSKMIEKFKESDLILLAGIISNMSLKIFPVFATILSKRNINFQYIICSIIRLICKRKDNNILDENGDVTFIYYNSLYNILLTLIKGKVVPQTLEFKENSNKSNTVIVGLLTFFGDCLKEVFTKITQYHKVNISITFTGENLTYLFCNNSIGHSFDTEIWFTFFCNITSNVEAPYLNSLTEAFSLWMRISKIPTDLLQIFSKKILNDLKYSFIIYNACFAQHPEITILEFMEKSRSSFPIFMAISDQLHFPNNLLFYLPKIEKETDLIEIIKNSNHCSLYYQYCGRLMALCFMYLASNSLNERIYAFNFLEKLVFISMMYRNDVISCVSTLKVFQSIKNTLVSSFSVFIQKEIFNLSSELAKTFGFLSEQFAQEIFYIVKFMKKKRNKMTNNTVPAKRRPTSLKRRVTTIAKMETIDVNTPEILTTLMPEWLTPISFDLQKSGISSRCEKNFKCYTLYLFLQELLSLVTVIGMIQPISVIMGEIIERDLSFLIYVLLNIQVNAEDNQLKASSDLVLIYIFSKMPEKFYSIIVQYLDISTWYFYNVLNGGQPEEKEGLIFAEQENIYNVLAEIVLNVILHCYNENPEAASPLIEHIILFCSILFAECREENLEENEYPTIIKVLKKFGVWVDSKSLPNFKMLVLKSISSHDILMWGLCCGHIVMSGTALQIFFDLGYSIDSTHVNLILRAMQAVSSNLSERSDSQNNSRFNKYISVLHFESKRINLKPAIQYLTVALNILERYIIDKSELPRSIFNAAIQFMRNTNMSYRPIYVISLSIVSRYISNDQFLSELSQDSQLDILNLLFSAPREDKYANVHDNPFAQILNCMRTIIYTCIEKKMIFVLTKDRDAPVKALFALYPFMWGRLNNIHSIHNIAEYYAKIYGSDARILVTNAISGQSRSSKNAEAFWNRFKEYLQPESINDLLKFYTLIAFNGDSDQKDAVFWMTNFMANSFKESNSKEIAAIAYAAIDVGAINSDAVLSLLHTLVKNFSTAEDIKQTVKIQKFTDVDIYPSQEIFRWKPQADDVFRDMNNIPPLYVCDNIYLGSEFSEKEKVAIQRISCTRLLRLADSLSRAILQGKSSTNFCDELVADPESFINKLIGIINETKNNENEKVTRIVQGVPCLVANNEVFTPTEEEVDSMCKDAIEDAISTISEL</sequence>
<dbReference type="EMBL" id="DS113301">
    <property type="protein sequence ID" value="EAY12468.1"/>
    <property type="molecule type" value="Genomic_DNA"/>
</dbReference>
<reference evidence="1" key="1">
    <citation type="submission" date="2006-10" db="EMBL/GenBank/DDBJ databases">
        <authorList>
            <person name="Amadeo P."/>
            <person name="Zhao Q."/>
            <person name="Wortman J."/>
            <person name="Fraser-Liggett C."/>
            <person name="Carlton J."/>
        </authorList>
    </citation>
    <scope>NUCLEOTIDE SEQUENCE</scope>
    <source>
        <strain evidence="1">G3</strain>
    </source>
</reference>
<dbReference type="InParanoid" id="A2E4D3"/>
<dbReference type="KEGG" id="tva:4770434"/>
<protein>
    <submittedName>
        <fullName evidence="1">Uncharacterized protein</fullName>
    </submittedName>
</protein>
<gene>
    <name evidence="1" type="ORF">TVAG_128820</name>
</gene>
<dbReference type="VEuPathDB" id="TrichDB:TVAGG3_0018590"/>
<organism evidence="1 2">
    <name type="scientific">Trichomonas vaginalis (strain ATCC PRA-98 / G3)</name>
    <dbReference type="NCBI Taxonomy" id="412133"/>
    <lineage>
        <taxon>Eukaryota</taxon>
        <taxon>Metamonada</taxon>
        <taxon>Parabasalia</taxon>
        <taxon>Trichomonadida</taxon>
        <taxon>Trichomonadidae</taxon>
        <taxon>Trichomonas</taxon>
    </lineage>
</organism>
<name>A2E4D3_TRIV3</name>
<dbReference type="VEuPathDB" id="TrichDB:TVAG_128820"/>
<dbReference type="RefSeq" id="XP_001324691.1">
    <property type="nucleotide sequence ID" value="XM_001324656.1"/>
</dbReference>
<accession>A2E4D3</accession>
<evidence type="ECO:0000313" key="2">
    <source>
        <dbReference type="Proteomes" id="UP000001542"/>
    </source>
</evidence>